<feature type="chain" id="PRO_5038757061" evidence="4">
    <location>
        <begin position="22"/>
        <end position="301"/>
    </location>
</feature>
<dbReference type="PANTHER" id="PTHR42953">
    <property type="entry name" value="HIGH-AFFINITY ZINC UPTAKE SYSTEM PROTEIN ZNUA-RELATED"/>
    <property type="match status" value="1"/>
</dbReference>
<comment type="caution">
    <text evidence="5">The sequence shown here is derived from an EMBL/GenBank/DDBJ whole genome shotgun (WGS) entry which is preliminary data.</text>
</comment>
<gene>
    <name evidence="5" type="ORF">IAD50_08865</name>
</gene>
<dbReference type="EMBL" id="DVMM01000196">
    <property type="protein sequence ID" value="HIU30388.1"/>
    <property type="molecule type" value="Genomic_DNA"/>
</dbReference>
<keyword evidence="3 4" id="KW-0732">Signal</keyword>
<evidence type="ECO:0000256" key="3">
    <source>
        <dbReference type="ARBA" id="ARBA00022729"/>
    </source>
</evidence>
<accession>A0A9D1I8T3</accession>
<protein>
    <submittedName>
        <fullName evidence="5">Zinc ABC transporter substrate-binding protein</fullName>
    </submittedName>
</protein>
<dbReference type="Gene3D" id="3.40.50.1980">
    <property type="entry name" value="Nitrogenase molybdenum iron protein domain"/>
    <property type="match status" value="2"/>
</dbReference>
<evidence type="ECO:0000256" key="4">
    <source>
        <dbReference type="SAM" id="SignalP"/>
    </source>
</evidence>
<dbReference type="SUPFAM" id="SSF53807">
    <property type="entry name" value="Helical backbone' metal receptor"/>
    <property type="match status" value="1"/>
</dbReference>
<dbReference type="Proteomes" id="UP000824089">
    <property type="component" value="Unassembled WGS sequence"/>
</dbReference>
<reference evidence="5" key="2">
    <citation type="journal article" date="2021" name="PeerJ">
        <title>Extensive microbial diversity within the chicken gut microbiome revealed by metagenomics and culture.</title>
        <authorList>
            <person name="Gilroy R."/>
            <person name="Ravi A."/>
            <person name="Getino M."/>
            <person name="Pursley I."/>
            <person name="Horton D.L."/>
            <person name="Alikhan N.F."/>
            <person name="Baker D."/>
            <person name="Gharbi K."/>
            <person name="Hall N."/>
            <person name="Watson M."/>
            <person name="Adriaenssens E.M."/>
            <person name="Foster-Nyarko E."/>
            <person name="Jarju S."/>
            <person name="Secka A."/>
            <person name="Antonio M."/>
            <person name="Oren A."/>
            <person name="Chaudhuri R.R."/>
            <person name="La Ragione R."/>
            <person name="Hildebrand F."/>
            <person name="Pallen M.J."/>
        </authorList>
    </citation>
    <scope>NUCLEOTIDE SEQUENCE</scope>
    <source>
        <strain evidence="5">CHK195-4489</strain>
    </source>
</reference>
<dbReference type="InterPro" id="IPR006127">
    <property type="entry name" value="ZnuA-like"/>
</dbReference>
<sequence length="301" mass="33547">MRLKRILFMLLACFTLTACFSACGRAQLPASEELSVVAANFPAYDFSRQVLGNAGQVTMLLPPGSESHSYEPTAQDILKIQGCDLFVYTGGESDAWVDKILNSLGREINTLKMMDCVSVLEEEDGHEPDEHVWTSPVNAIRITEEIRNRLCEIDGDRREVYEENAAAYIAELNALDEAFRSFFETVENKTLIFGDRFPLIYFTEEYGLEYYAAFPGCAEHSEPSAAAIALLIEKIKEEKVSTVYYIEFSNHNIADSLADATGTATALFYTCHNVSEEQLSGGATYVSLMRENLATLQATMR</sequence>
<name>A0A9D1I8T3_9CLOT</name>
<evidence type="ECO:0000313" key="5">
    <source>
        <dbReference type="EMBL" id="HIU30388.1"/>
    </source>
</evidence>
<evidence type="ECO:0000256" key="2">
    <source>
        <dbReference type="ARBA" id="ARBA00022448"/>
    </source>
</evidence>
<keyword evidence="2" id="KW-0813">Transport</keyword>
<organism evidence="5 6">
    <name type="scientific">Candidatus Egerieisoma faecipullorum</name>
    <dbReference type="NCBI Taxonomy" id="2840963"/>
    <lineage>
        <taxon>Bacteria</taxon>
        <taxon>Bacillati</taxon>
        <taxon>Bacillota</taxon>
        <taxon>Clostridia</taxon>
        <taxon>Eubacteriales</taxon>
        <taxon>Clostridiaceae</taxon>
        <taxon>Clostridiaceae incertae sedis</taxon>
        <taxon>Candidatus Egerieisoma</taxon>
    </lineage>
</organism>
<dbReference type="PROSITE" id="PS51257">
    <property type="entry name" value="PROKAR_LIPOPROTEIN"/>
    <property type="match status" value="1"/>
</dbReference>
<dbReference type="AlphaFoldDB" id="A0A9D1I8T3"/>
<dbReference type="PANTHER" id="PTHR42953:SF3">
    <property type="entry name" value="HIGH-AFFINITY ZINC UPTAKE SYSTEM PROTEIN ZNUA"/>
    <property type="match status" value="1"/>
</dbReference>
<dbReference type="PRINTS" id="PR00691">
    <property type="entry name" value="ADHESINB"/>
</dbReference>
<evidence type="ECO:0000256" key="1">
    <source>
        <dbReference type="ARBA" id="ARBA00011028"/>
    </source>
</evidence>
<dbReference type="Pfam" id="PF01297">
    <property type="entry name" value="ZnuA"/>
    <property type="match status" value="1"/>
</dbReference>
<reference evidence="5" key="1">
    <citation type="submission" date="2020-10" db="EMBL/GenBank/DDBJ databases">
        <authorList>
            <person name="Gilroy R."/>
        </authorList>
    </citation>
    <scope>NUCLEOTIDE SEQUENCE</scope>
    <source>
        <strain evidence="5">CHK195-4489</strain>
    </source>
</reference>
<dbReference type="GO" id="GO:0030001">
    <property type="term" value="P:metal ion transport"/>
    <property type="evidence" value="ECO:0007669"/>
    <property type="project" value="InterPro"/>
</dbReference>
<proteinExistence type="inferred from homology"/>
<dbReference type="GO" id="GO:0046872">
    <property type="term" value="F:metal ion binding"/>
    <property type="evidence" value="ECO:0007669"/>
    <property type="project" value="InterPro"/>
</dbReference>
<dbReference type="GO" id="GO:0007155">
    <property type="term" value="P:cell adhesion"/>
    <property type="evidence" value="ECO:0007669"/>
    <property type="project" value="InterPro"/>
</dbReference>
<dbReference type="InterPro" id="IPR050492">
    <property type="entry name" value="Bact_metal-bind_prot9"/>
</dbReference>
<evidence type="ECO:0000313" key="6">
    <source>
        <dbReference type="Proteomes" id="UP000824089"/>
    </source>
</evidence>
<comment type="similarity">
    <text evidence="1">Belongs to the bacterial solute-binding protein 9 family.</text>
</comment>
<feature type="signal peptide" evidence="4">
    <location>
        <begin position="1"/>
        <end position="21"/>
    </location>
</feature>
<dbReference type="InterPro" id="IPR006129">
    <property type="entry name" value="AdhesinB"/>
</dbReference>